<gene>
    <name evidence="2" type="ORF">DXH78_16185</name>
</gene>
<sequence>MWDRIKNWFRHSATILWARLVACAGLVMGVAETVLQDPAVSQAVQSALQPRYVPYYVIAIGLITELARRRTLDRN</sequence>
<keyword evidence="1" id="KW-1133">Transmembrane helix</keyword>
<protein>
    <recommendedName>
        <fullName evidence="4">Holin</fullName>
    </recommendedName>
</protein>
<dbReference type="RefSeq" id="WP_115518255.1">
    <property type="nucleotide sequence ID" value="NZ_QRGO01000002.1"/>
</dbReference>
<reference evidence="3" key="1">
    <citation type="submission" date="2018-08" db="EMBL/GenBank/DDBJ databases">
        <authorList>
            <person name="Kim S.-J."/>
            <person name="Jung G.-Y."/>
        </authorList>
    </citation>
    <scope>NUCLEOTIDE SEQUENCE [LARGE SCALE GENOMIC DNA]</scope>
    <source>
        <strain evidence="3">GY_H</strain>
    </source>
</reference>
<keyword evidence="1" id="KW-0812">Transmembrane</keyword>
<comment type="caution">
    <text evidence="2">The sequence shown here is derived from an EMBL/GenBank/DDBJ whole genome shotgun (WGS) entry which is preliminary data.</text>
</comment>
<evidence type="ECO:0000313" key="2">
    <source>
        <dbReference type="EMBL" id="RDV02134.1"/>
    </source>
</evidence>
<name>A0A371B3N0_9BRAD</name>
<dbReference type="EMBL" id="QRGO01000002">
    <property type="protein sequence ID" value="RDV02134.1"/>
    <property type="molecule type" value="Genomic_DNA"/>
</dbReference>
<keyword evidence="3" id="KW-1185">Reference proteome</keyword>
<keyword evidence="1" id="KW-0472">Membrane</keyword>
<evidence type="ECO:0008006" key="4">
    <source>
        <dbReference type="Google" id="ProtNLM"/>
    </source>
</evidence>
<proteinExistence type="predicted"/>
<feature type="transmembrane region" description="Helical" evidence="1">
    <location>
        <begin position="53"/>
        <end position="68"/>
    </location>
</feature>
<evidence type="ECO:0000313" key="3">
    <source>
        <dbReference type="Proteomes" id="UP000263993"/>
    </source>
</evidence>
<dbReference type="Proteomes" id="UP000263993">
    <property type="component" value="Unassembled WGS sequence"/>
</dbReference>
<evidence type="ECO:0000256" key="1">
    <source>
        <dbReference type="SAM" id="Phobius"/>
    </source>
</evidence>
<organism evidence="2 3">
    <name type="scientific">Undibacter mobilis</name>
    <dbReference type="NCBI Taxonomy" id="2292256"/>
    <lineage>
        <taxon>Bacteria</taxon>
        <taxon>Pseudomonadati</taxon>
        <taxon>Pseudomonadota</taxon>
        <taxon>Alphaproteobacteria</taxon>
        <taxon>Hyphomicrobiales</taxon>
        <taxon>Nitrobacteraceae</taxon>
        <taxon>Undibacter</taxon>
    </lineage>
</organism>
<accession>A0A371B3N0</accession>
<dbReference type="AlphaFoldDB" id="A0A371B3N0"/>
<dbReference type="OrthoDB" id="8243998at2"/>